<evidence type="ECO:0000256" key="2">
    <source>
        <dbReference type="ARBA" id="ARBA00022670"/>
    </source>
</evidence>
<protein>
    <submittedName>
        <fullName evidence="10">Peptidyl-dipeptidase Dcp Metallo peptidase. MEROPS family M03A</fullName>
    </submittedName>
</protein>
<name>A0A239IYJ1_EKHLU</name>
<dbReference type="InterPro" id="IPR024079">
    <property type="entry name" value="MetalloPept_cat_dom_sf"/>
</dbReference>
<dbReference type="PANTHER" id="PTHR43660">
    <property type="entry name" value="DIPEPTIDYL CARBOXYPEPTIDASE"/>
    <property type="match status" value="1"/>
</dbReference>
<feature type="domain" description="Peptidase M3A/M3B catalytic" evidence="9">
    <location>
        <begin position="253"/>
        <end position="701"/>
    </location>
</feature>
<feature type="signal peptide" evidence="8">
    <location>
        <begin position="1"/>
        <end position="20"/>
    </location>
</feature>
<keyword evidence="11" id="KW-1185">Reference proteome</keyword>
<evidence type="ECO:0000256" key="3">
    <source>
        <dbReference type="ARBA" id="ARBA00022723"/>
    </source>
</evidence>
<dbReference type="GO" id="GO:0004180">
    <property type="term" value="F:carboxypeptidase activity"/>
    <property type="evidence" value="ECO:0007669"/>
    <property type="project" value="TreeGrafter"/>
</dbReference>
<dbReference type="EMBL" id="FZPD01000003">
    <property type="protein sequence ID" value="SNS98278.1"/>
    <property type="molecule type" value="Genomic_DNA"/>
</dbReference>
<dbReference type="InterPro" id="IPR024077">
    <property type="entry name" value="Neurolysin/TOP_dom2"/>
</dbReference>
<dbReference type="GO" id="GO:0006508">
    <property type="term" value="P:proteolysis"/>
    <property type="evidence" value="ECO:0007669"/>
    <property type="project" value="UniProtKB-KW"/>
</dbReference>
<dbReference type="AlphaFoldDB" id="A0A239IYJ1"/>
<dbReference type="SUPFAM" id="SSF55486">
    <property type="entry name" value="Metalloproteases ('zincins'), catalytic domain"/>
    <property type="match status" value="1"/>
</dbReference>
<dbReference type="InterPro" id="IPR001567">
    <property type="entry name" value="Pept_M3A_M3B_dom"/>
</dbReference>
<proteinExistence type="inferred from homology"/>
<gene>
    <name evidence="10" type="ORF">SAMN05421640_1881</name>
</gene>
<evidence type="ECO:0000313" key="10">
    <source>
        <dbReference type="EMBL" id="SNS98278.1"/>
    </source>
</evidence>
<comment type="similarity">
    <text evidence="1 7">Belongs to the peptidase M3 family.</text>
</comment>
<dbReference type="CDD" id="cd06456">
    <property type="entry name" value="M3A_DCP"/>
    <property type="match status" value="1"/>
</dbReference>
<organism evidence="10 11">
    <name type="scientific">Ekhidna lutea</name>
    <dbReference type="NCBI Taxonomy" id="447679"/>
    <lineage>
        <taxon>Bacteria</taxon>
        <taxon>Pseudomonadati</taxon>
        <taxon>Bacteroidota</taxon>
        <taxon>Cytophagia</taxon>
        <taxon>Cytophagales</taxon>
        <taxon>Reichenbachiellaceae</taxon>
        <taxon>Ekhidna</taxon>
    </lineage>
</organism>
<dbReference type="FunFam" id="3.40.390.10:FF:000009">
    <property type="entry name" value="Oligopeptidase A"/>
    <property type="match status" value="1"/>
</dbReference>
<dbReference type="PANTHER" id="PTHR43660:SF1">
    <property type="entry name" value="DIPEPTIDYL CARBOXYPEPTIDASE"/>
    <property type="match status" value="1"/>
</dbReference>
<feature type="chain" id="PRO_5012986479" evidence="8">
    <location>
        <begin position="21"/>
        <end position="704"/>
    </location>
</feature>
<evidence type="ECO:0000256" key="6">
    <source>
        <dbReference type="ARBA" id="ARBA00023049"/>
    </source>
</evidence>
<dbReference type="Proteomes" id="UP000198393">
    <property type="component" value="Unassembled WGS sequence"/>
</dbReference>
<comment type="cofactor">
    <cofactor evidence="7">
        <name>Zn(2+)</name>
        <dbReference type="ChEBI" id="CHEBI:29105"/>
    </cofactor>
    <text evidence="7">Binds 1 zinc ion.</text>
</comment>
<evidence type="ECO:0000256" key="1">
    <source>
        <dbReference type="ARBA" id="ARBA00006040"/>
    </source>
</evidence>
<dbReference type="InterPro" id="IPR034005">
    <property type="entry name" value="M3A_DCP"/>
</dbReference>
<reference evidence="10 11" key="1">
    <citation type="submission" date="2017-06" db="EMBL/GenBank/DDBJ databases">
        <authorList>
            <person name="Kim H.J."/>
            <person name="Triplett B.A."/>
        </authorList>
    </citation>
    <scope>NUCLEOTIDE SEQUENCE [LARGE SCALE GENOMIC DNA]</scope>
    <source>
        <strain evidence="10 11">DSM 19307</strain>
    </source>
</reference>
<dbReference type="Gene3D" id="1.10.1370.10">
    <property type="entry name" value="Neurolysin, domain 3"/>
    <property type="match status" value="1"/>
</dbReference>
<sequence>MKKLLYVIAAVALFSCQTQSENTEMQTENPFYQEWQTPYGVPPFDQIKDEHYMQAFEDGMAQQLEEVNAIASNEEEPTFENTITAFEKSGDLLNKVSNVFFNLTSAHTNDSLQGISRVISPRLSAHSDNIFLNADFYARVKALFDQREELDLTIEQAKLLDNYNTRFVRAGAALSVEEQAKMRELNGQLSSLSVAFGENVLAETNKFEMVLEEGDLEGLPESVINAGAEAAKERGYKGKYVFTTHRPSLYPFITYSTNRELREKLKKGYINRGDNDDENDNKELARQLANVRLEKAQLLGYSTWADYVLTQRMLDTPDKVYNLLDKVWPAALEAAKKERDLMKEMAAKEGVDIDIMPWDWWYYAEKIKKEQYDLDENEIRPYLKVDNVINGTFILANKLFGMTFEEQTNIPKYHDDVRTYTVKNENGELIGIYLSDWFYRSSKRGGAWMNTYRSQSNMEGNKIIPIVTNVGNFTKPTGDTPSLLSQSEATTLFHEFGHALHGLLSECTYPSISGTSTPRDFVEFPSQVMENWVFEPEMLALYAFHYETGEVMPTELVEKIKNAGQFNQGFGTVEYMAASYLDMAYHTVTEPITIGAGEFEEAAMDEIGMIDAIVPRYRTGYFSHAFSNPEGYSAGYYSYLNSEVMDADAFGAFKENGLFDKETANAYREHILSKGGTRDAMEMYVNFRGREPKFEGLLERRGFN</sequence>
<dbReference type="GO" id="GO:0005829">
    <property type="term" value="C:cytosol"/>
    <property type="evidence" value="ECO:0007669"/>
    <property type="project" value="TreeGrafter"/>
</dbReference>
<keyword evidence="5 7" id="KW-0862">Zinc</keyword>
<keyword evidence="3 7" id="KW-0479">Metal-binding</keyword>
<keyword evidence="4 7" id="KW-0378">Hydrolase</keyword>
<dbReference type="GO" id="GO:0004222">
    <property type="term" value="F:metalloendopeptidase activity"/>
    <property type="evidence" value="ECO:0007669"/>
    <property type="project" value="InterPro"/>
</dbReference>
<evidence type="ECO:0000256" key="8">
    <source>
        <dbReference type="SAM" id="SignalP"/>
    </source>
</evidence>
<keyword evidence="2 7" id="KW-0645">Protease</keyword>
<accession>A0A239IYJ1</accession>
<keyword evidence="8" id="KW-0732">Signal</keyword>
<evidence type="ECO:0000256" key="4">
    <source>
        <dbReference type="ARBA" id="ARBA00022801"/>
    </source>
</evidence>
<dbReference type="GO" id="GO:0046872">
    <property type="term" value="F:metal ion binding"/>
    <property type="evidence" value="ECO:0007669"/>
    <property type="project" value="UniProtKB-UniRule"/>
</dbReference>
<evidence type="ECO:0000256" key="7">
    <source>
        <dbReference type="RuleBase" id="RU003435"/>
    </source>
</evidence>
<dbReference type="InterPro" id="IPR045090">
    <property type="entry name" value="Pept_M3A_M3B"/>
</dbReference>
<dbReference type="Pfam" id="PF01432">
    <property type="entry name" value="Peptidase_M3"/>
    <property type="match status" value="1"/>
</dbReference>
<keyword evidence="6 7" id="KW-0482">Metalloprotease</keyword>
<evidence type="ECO:0000259" key="9">
    <source>
        <dbReference type="Pfam" id="PF01432"/>
    </source>
</evidence>
<dbReference type="Gene3D" id="3.40.390.10">
    <property type="entry name" value="Collagenase (Catalytic Domain)"/>
    <property type="match status" value="1"/>
</dbReference>
<evidence type="ECO:0000256" key="5">
    <source>
        <dbReference type="ARBA" id="ARBA00022833"/>
    </source>
</evidence>
<dbReference type="PROSITE" id="PS51257">
    <property type="entry name" value="PROKAR_LIPOPROTEIN"/>
    <property type="match status" value="1"/>
</dbReference>
<evidence type="ECO:0000313" key="11">
    <source>
        <dbReference type="Proteomes" id="UP000198393"/>
    </source>
</evidence>